<accession>A0A183GIS8</accession>
<reference evidence="3" key="2">
    <citation type="submission" date="2019-09" db="UniProtKB">
        <authorList>
            <consortium name="WormBaseParasite"/>
        </authorList>
    </citation>
    <scope>IDENTIFICATION</scope>
</reference>
<dbReference type="InterPro" id="IPR027124">
    <property type="entry name" value="Swc5/CFDP1/2"/>
</dbReference>
<evidence type="ECO:0000313" key="1">
    <source>
        <dbReference type="EMBL" id="VDP33316.1"/>
    </source>
</evidence>
<accession>A0A3P8GR51</accession>
<proteinExistence type="predicted"/>
<dbReference type="AlphaFoldDB" id="A0A183GIS8"/>
<evidence type="ECO:0000313" key="2">
    <source>
        <dbReference type="Proteomes" id="UP000050761"/>
    </source>
</evidence>
<evidence type="ECO:0000313" key="3">
    <source>
        <dbReference type="WBParaSite" id="HPBE_0002255501-mRNA-1"/>
    </source>
</evidence>
<dbReference type="PANTHER" id="PTHR23227">
    <property type="entry name" value="BUCENTAUR RELATED"/>
    <property type="match status" value="1"/>
</dbReference>
<dbReference type="PANTHER" id="PTHR23227:SF67">
    <property type="entry name" value="CRANIOFACIAL DEVELOPMENT PROTEIN 2-LIKE"/>
    <property type="match status" value="1"/>
</dbReference>
<dbReference type="WBParaSite" id="HPBE_0002255501-mRNA-1">
    <property type="protein sequence ID" value="HPBE_0002255501-mRNA-1"/>
    <property type="gene ID" value="HPBE_0002255501"/>
</dbReference>
<keyword evidence="2" id="KW-1185">Reference proteome</keyword>
<organism evidence="2 3">
    <name type="scientific">Heligmosomoides polygyrus</name>
    <name type="common">Parasitic roundworm</name>
    <dbReference type="NCBI Taxonomy" id="6339"/>
    <lineage>
        <taxon>Eukaryota</taxon>
        <taxon>Metazoa</taxon>
        <taxon>Ecdysozoa</taxon>
        <taxon>Nematoda</taxon>
        <taxon>Chromadorea</taxon>
        <taxon>Rhabditida</taxon>
        <taxon>Rhabditina</taxon>
        <taxon>Rhabditomorpha</taxon>
        <taxon>Strongyloidea</taxon>
        <taxon>Heligmosomidae</taxon>
        <taxon>Heligmosomoides</taxon>
    </lineage>
</organism>
<reference evidence="1 2" key="1">
    <citation type="submission" date="2018-11" db="EMBL/GenBank/DDBJ databases">
        <authorList>
            <consortium name="Pathogen Informatics"/>
        </authorList>
    </citation>
    <scope>NUCLEOTIDE SEQUENCE [LARGE SCALE GENOMIC DNA]</scope>
</reference>
<dbReference type="Proteomes" id="UP000050761">
    <property type="component" value="Unassembled WGS sequence"/>
</dbReference>
<gene>
    <name evidence="1" type="ORF">HPBE_LOCUS22554</name>
</gene>
<sequence length="122" mass="13406">MKIVITAKERLCHFYSAYAPQTGCSDQAKDEFWSLLDEKTAEVPSKDVIIVAGDPNGHVGATKGVYSPHGGFGYGLRKAPFTLLMLSDAMACIVAKLVDRVARSMWPQNVASRRSALKYKRV</sequence>
<name>A0A183GIS8_HELPZ</name>
<protein>
    <submittedName>
        <fullName evidence="3">Craniofacial development protein 2-like</fullName>
    </submittedName>
</protein>
<dbReference type="EMBL" id="UZAH01034108">
    <property type="protein sequence ID" value="VDP33316.1"/>
    <property type="molecule type" value="Genomic_DNA"/>
</dbReference>